<accession>A0A8E0VGY3</accession>
<evidence type="ECO:0000313" key="3">
    <source>
        <dbReference type="Proteomes" id="UP000728185"/>
    </source>
</evidence>
<dbReference type="InterPro" id="IPR041679">
    <property type="entry name" value="DNA2/NAM7-like_C"/>
</dbReference>
<proteinExistence type="predicted"/>
<dbReference type="SUPFAM" id="SSF52540">
    <property type="entry name" value="P-loop containing nucleoside triphosphate hydrolases"/>
    <property type="match status" value="1"/>
</dbReference>
<dbReference type="Proteomes" id="UP000728185">
    <property type="component" value="Unassembled WGS sequence"/>
</dbReference>
<name>A0A8E0VGY3_9TREM</name>
<dbReference type="AlphaFoldDB" id="A0A8E0VGY3"/>
<dbReference type="PANTHER" id="PTHR10887:SF5">
    <property type="entry name" value="RNA HELICASE AQUARIUS"/>
    <property type="match status" value="1"/>
</dbReference>
<dbReference type="GO" id="GO:0003729">
    <property type="term" value="F:mRNA binding"/>
    <property type="evidence" value="ECO:0007669"/>
    <property type="project" value="TreeGrafter"/>
</dbReference>
<dbReference type="EMBL" id="LUCM01008898">
    <property type="protein sequence ID" value="KAA0187734.1"/>
    <property type="molecule type" value="Genomic_DNA"/>
</dbReference>
<sequence>MYMRILGYPAERITILTTYNGQKHLIRDVVAARCAKNPLLGAPSKITTVDRFQGQQNDYILVSLVRTRIVGHLRDVRRLVVALSRARLGLYIFARIDQFASCPELKPAFDRLLNLYGPGAPRPVQLHLTPWELWIVS</sequence>
<comment type="caution">
    <text evidence="2">The sequence shown here is derived from an EMBL/GenBank/DDBJ whole genome shotgun (WGS) entry which is preliminary data.</text>
</comment>
<dbReference type="CDD" id="cd18808">
    <property type="entry name" value="SF1_C_Upf1"/>
    <property type="match status" value="1"/>
</dbReference>
<dbReference type="InterPro" id="IPR045055">
    <property type="entry name" value="DNA2/NAM7-like"/>
</dbReference>
<dbReference type="InterPro" id="IPR047187">
    <property type="entry name" value="SF1_C_Upf1"/>
</dbReference>
<keyword evidence="3" id="KW-1185">Reference proteome</keyword>
<evidence type="ECO:0000313" key="2">
    <source>
        <dbReference type="EMBL" id="KAA0187734.1"/>
    </source>
</evidence>
<dbReference type="Pfam" id="PF13087">
    <property type="entry name" value="AAA_12"/>
    <property type="match status" value="1"/>
</dbReference>
<evidence type="ECO:0000259" key="1">
    <source>
        <dbReference type="Pfam" id="PF13087"/>
    </source>
</evidence>
<feature type="domain" description="DNA2/NAM7 helicase-like C-terminal" evidence="1">
    <location>
        <begin position="9"/>
        <end position="94"/>
    </location>
</feature>
<reference evidence="2" key="1">
    <citation type="submission" date="2019-05" db="EMBL/GenBank/DDBJ databases">
        <title>Annotation for the trematode Fasciolopsis buski.</title>
        <authorList>
            <person name="Choi Y.-J."/>
        </authorList>
    </citation>
    <scope>NUCLEOTIDE SEQUENCE</scope>
    <source>
        <strain evidence="2">HT</strain>
        <tissue evidence="2">Whole worm</tissue>
    </source>
</reference>
<dbReference type="Gene3D" id="3.40.50.300">
    <property type="entry name" value="P-loop containing nucleotide triphosphate hydrolases"/>
    <property type="match status" value="1"/>
</dbReference>
<organism evidence="2 3">
    <name type="scientific">Fasciolopsis buskii</name>
    <dbReference type="NCBI Taxonomy" id="27845"/>
    <lineage>
        <taxon>Eukaryota</taxon>
        <taxon>Metazoa</taxon>
        <taxon>Spiralia</taxon>
        <taxon>Lophotrochozoa</taxon>
        <taxon>Platyhelminthes</taxon>
        <taxon>Trematoda</taxon>
        <taxon>Digenea</taxon>
        <taxon>Plagiorchiida</taxon>
        <taxon>Echinostomata</taxon>
        <taxon>Echinostomatoidea</taxon>
        <taxon>Fasciolidae</taxon>
        <taxon>Fasciolopsis</taxon>
    </lineage>
</organism>
<dbReference type="GO" id="GO:0071013">
    <property type="term" value="C:catalytic step 2 spliceosome"/>
    <property type="evidence" value="ECO:0007669"/>
    <property type="project" value="TreeGrafter"/>
</dbReference>
<gene>
    <name evidence="2" type="ORF">FBUS_11723</name>
</gene>
<dbReference type="OrthoDB" id="1879at2759"/>
<dbReference type="PANTHER" id="PTHR10887">
    <property type="entry name" value="DNA2/NAM7 HELICASE FAMILY"/>
    <property type="match status" value="1"/>
</dbReference>
<dbReference type="InterPro" id="IPR027417">
    <property type="entry name" value="P-loop_NTPase"/>
</dbReference>
<protein>
    <submittedName>
        <fullName evidence="2">Intron-binding protein aquarius</fullName>
    </submittedName>
</protein>